<keyword evidence="2" id="KW-0805">Transcription regulation</keyword>
<dbReference type="InterPro" id="IPR058163">
    <property type="entry name" value="LysR-type_TF_proteobact-type"/>
</dbReference>
<feature type="domain" description="HTH lysR-type" evidence="5">
    <location>
        <begin position="10"/>
        <end position="59"/>
    </location>
</feature>
<organism evidence="6 7">
    <name type="scientific">Alteromonas lipolytica</name>
    <dbReference type="NCBI Taxonomy" id="1856405"/>
    <lineage>
        <taxon>Bacteria</taxon>
        <taxon>Pseudomonadati</taxon>
        <taxon>Pseudomonadota</taxon>
        <taxon>Gammaproteobacteria</taxon>
        <taxon>Alteromonadales</taxon>
        <taxon>Alteromonadaceae</taxon>
        <taxon>Alteromonas/Salinimonas group</taxon>
        <taxon>Alteromonas</taxon>
    </lineage>
</organism>
<dbReference type="Gene3D" id="3.40.190.290">
    <property type="match status" value="1"/>
</dbReference>
<evidence type="ECO:0000313" key="6">
    <source>
        <dbReference type="EMBL" id="OFI33296.1"/>
    </source>
</evidence>
<dbReference type="FunFam" id="1.10.10.10:FF:000001">
    <property type="entry name" value="LysR family transcriptional regulator"/>
    <property type="match status" value="1"/>
</dbReference>
<evidence type="ECO:0000256" key="3">
    <source>
        <dbReference type="ARBA" id="ARBA00023125"/>
    </source>
</evidence>
<dbReference type="AlphaFoldDB" id="A0A1E8FBY6"/>
<dbReference type="GO" id="GO:0043565">
    <property type="term" value="F:sequence-specific DNA binding"/>
    <property type="evidence" value="ECO:0007669"/>
    <property type="project" value="TreeGrafter"/>
</dbReference>
<dbReference type="PANTHER" id="PTHR30537:SF10">
    <property type="entry name" value="TRANSCRIPTIONAL REGULATOR-RELATED"/>
    <property type="match status" value="1"/>
</dbReference>
<keyword evidence="4" id="KW-0804">Transcription</keyword>
<sequence>MANWEGINEFVAVVEAQNFTLAAKRLGMSTAQVSRQVAKLENRLSTKLLNRTTRVVAVTDSGETFYRHCKPILEELSAAEKVVTDLQAKPTGKLKMTAPVTYGERVIAPIVNDISAAHPDLEIHLSLTNQVVDLIHDGYDLAIRLGELEDSSLIARRLSSRAWHLAASPTYLEKQGTPHSLSELPNHQCILGTSGNWKFNRNGKTEIVRVKPRLRCNSGVALIDAALKNLGIIQLPDYYIRPYLESGELIELLPNQQIAREGIWALYPPTRHLSPKIRMVIDSLVSGISKIH</sequence>
<keyword evidence="3" id="KW-0238">DNA-binding</keyword>
<evidence type="ECO:0000256" key="4">
    <source>
        <dbReference type="ARBA" id="ARBA00023163"/>
    </source>
</evidence>
<dbReference type="SUPFAM" id="SSF46785">
    <property type="entry name" value="Winged helix' DNA-binding domain"/>
    <property type="match status" value="1"/>
</dbReference>
<comment type="similarity">
    <text evidence="1">Belongs to the LysR transcriptional regulatory family.</text>
</comment>
<keyword evidence="7" id="KW-1185">Reference proteome</keyword>
<dbReference type="GO" id="GO:0003700">
    <property type="term" value="F:DNA-binding transcription factor activity"/>
    <property type="evidence" value="ECO:0007669"/>
    <property type="project" value="InterPro"/>
</dbReference>
<dbReference type="InterPro" id="IPR036388">
    <property type="entry name" value="WH-like_DNA-bd_sf"/>
</dbReference>
<dbReference type="Gene3D" id="1.10.10.10">
    <property type="entry name" value="Winged helix-like DNA-binding domain superfamily/Winged helix DNA-binding domain"/>
    <property type="match status" value="1"/>
</dbReference>
<dbReference type="EMBL" id="MJIC01000015">
    <property type="protein sequence ID" value="OFI33296.1"/>
    <property type="molecule type" value="Genomic_DNA"/>
</dbReference>
<evidence type="ECO:0000256" key="2">
    <source>
        <dbReference type="ARBA" id="ARBA00023015"/>
    </source>
</evidence>
<dbReference type="InterPro" id="IPR036390">
    <property type="entry name" value="WH_DNA-bd_sf"/>
</dbReference>
<reference evidence="6 7" key="1">
    <citation type="submission" date="2016-09" db="EMBL/GenBank/DDBJ databases">
        <title>Alteromonas lipolytica, a new species isolated from sea water.</title>
        <authorList>
            <person name="Wu Y.-H."/>
            <person name="Cheng H."/>
            <person name="Xu X.-W."/>
        </authorList>
    </citation>
    <scope>NUCLEOTIDE SEQUENCE [LARGE SCALE GENOMIC DNA]</scope>
    <source>
        <strain evidence="6 7">JW12</strain>
    </source>
</reference>
<evidence type="ECO:0000259" key="5">
    <source>
        <dbReference type="PROSITE" id="PS50931"/>
    </source>
</evidence>
<evidence type="ECO:0000313" key="7">
    <source>
        <dbReference type="Proteomes" id="UP000176037"/>
    </source>
</evidence>
<dbReference type="OrthoDB" id="9786526at2"/>
<name>A0A1E8FBY6_9ALTE</name>
<dbReference type="InterPro" id="IPR000847">
    <property type="entry name" value="LysR_HTH_N"/>
</dbReference>
<dbReference type="PROSITE" id="PS50931">
    <property type="entry name" value="HTH_LYSR"/>
    <property type="match status" value="1"/>
</dbReference>
<evidence type="ECO:0000256" key="1">
    <source>
        <dbReference type="ARBA" id="ARBA00009437"/>
    </source>
</evidence>
<protein>
    <submittedName>
        <fullName evidence="6">LysR family transcriptional regulator</fullName>
    </submittedName>
</protein>
<comment type="caution">
    <text evidence="6">The sequence shown here is derived from an EMBL/GenBank/DDBJ whole genome shotgun (WGS) entry which is preliminary data.</text>
</comment>
<dbReference type="Proteomes" id="UP000176037">
    <property type="component" value="Unassembled WGS sequence"/>
</dbReference>
<dbReference type="FunFam" id="3.40.190.290:FF:000001">
    <property type="entry name" value="Transcriptional regulator, LysR family"/>
    <property type="match status" value="1"/>
</dbReference>
<dbReference type="RefSeq" id="WP_070177672.1">
    <property type="nucleotide sequence ID" value="NZ_BMJR01000002.1"/>
</dbReference>
<dbReference type="STRING" id="1856405.BFC17_03280"/>
<dbReference type="InterPro" id="IPR005119">
    <property type="entry name" value="LysR_subst-bd"/>
</dbReference>
<accession>A0A1E8FBY6</accession>
<dbReference type="PANTHER" id="PTHR30537">
    <property type="entry name" value="HTH-TYPE TRANSCRIPTIONAL REGULATOR"/>
    <property type="match status" value="1"/>
</dbReference>
<dbReference type="GO" id="GO:0006351">
    <property type="term" value="P:DNA-templated transcription"/>
    <property type="evidence" value="ECO:0007669"/>
    <property type="project" value="TreeGrafter"/>
</dbReference>
<gene>
    <name evidence="6" type="ORF">BFC17_03280</name>
</gene>
<dbReference type="Pfam" id="PF00126">
    <property type="entry name" value="HTH_1"/>
    <property type="match status" value="1"/>
</dbReference>
<proteinExistence type="inferred from homology"/>
<dbReference type="Pfam" id="PF03466">
    <property type="entry name" value="LysR_substrate"/>
    <property type="match status" value="1"/>
</dbReference>
<dbReference type="SUPFAM" id="SSF53850">
    <property type="entry name" value="Periplasmic binding protein-like II"/>
    <property type="match status" value="1"/>
</dbReference>